<dbReference type="SUPFAM" id="SSF109604">
    <property type="entry name" value="HD-domain/PDEase-like"/>
    <property type="match status" value="1"/>
</dbReference>
<evidence type="ECO:0000259" key="1">
    <source>
        <dbReference type="PROSITE" id="PS51833"/>
    </source>
</evidence>
<evidence type="ECO:0000313" key="3">
    <source>
        <dbReference type="Proteomes" id="UP000186079"/>
    </source>
</evidence>
<proteinExistence type="predicted"/>
<organism evidence="2 3">
    <name type="scientific">Pseudomonas flexibilis</name>
    <dbReference type="NCBI Taxonomy" id="706570"/>
    <lineage>
        <taxon>Bacteria</taxon>
        <taxon>Pseudomonadati</taxon>
        <taxon>Pseudomonadota</taxon>
        <taxon>Gammaproteobacteria</taxon>
        <taxon>Pseudomonadales</taxon>
        <taxon>Pseudomonadaceae</taxon>
        <taxon>Pseudomonas</taxon>
    </lineage>
</organism>
<feature type="domain" description="HDOD" evidence="1">
    <location>
        <begin position="25"/>
        <end position="217"/>
    </location>
</feature>
<dbReference type="PROSITE" id="PS51833">
    <property type="entry name" value="HDOD"/>
    <property type="match status" value="1"/>
</dbReference>
<dbReference type="Pfam" id="PF08668">
    <property type="entry name" value="HDOD"/>
    <property type="match status" value="1"/>
</dbReference>
<accession>A0A1N7BEJ2</accession>
<dbReference type="InterPro" id="IPR013976">
    <property type="entry name" value="HDOD"/>
</dbReference>
<reference evidence="2 3" key="1">
    <citation type="submission" date="2017-01" db="EMBL/GenBank/DDBJ databases">
        <authorList>
            <person name="Mah S.A."/>
            <person name="Swanson W.J."/>
            <person name="Moy G.W."/>
            <person name="Vacquier V.D."/>
        </authorList>
    </citation>
    <scope>NUCLEOTIDE SEQUENCE [LARGE SCALE GENOMIC DNA]</scope>
    <source>
        <strain evidence="2 3">ATCC 29606</strain>
    </source>
</reference>
<evidence type="ECO:0000313" key="2">
    <source>
        <dbReference type="EMBL" id="SIR49801.1"/>
    </source>
</evidence>
<name>A0A1N7BEJ2_9PSED</name>
<dbReference type="EMBL" id="FTMC01000030">
    <property type="protein sequence ID" value="SIR49801.1"/>
    <property type="molecule type" value="Genomic_DNA"/>
</dbReference>
<dbReference type="RefSeq" id="WP_052199844.1">
    <property type="nucleotide sequence ID" value="NZ_JRUD01000025.1"/>
</dbReference>
<sequence length="519" mass="57682">MPMPDPSAPPRSLDAWLERLDATSLPISDRQREQLHRELRRGDRPLRIIAQRLQTCPALTLALLREANRHAPGPLGSDSEHLESALVRLGLSRAATILQELPERNATTLPPALIQLLLISQHAQHQAAGLFATRMARLEGEILCASLLFLAPFWALAQAFPDLLQRWEARVIGEHQPARTVEQDLFGVPLVELGQALARRWRLPEAVILSYQALGQERDALIRCLRLARRPGTHPLQRLQDEDSEQLRWLTRPSHSALFANALALAAHSAWDDARSLRWQRLTALYLDLPLARVQTQTHGLAADSARLLPAGPAWHPAQALLWPAGCRRPPPPEPPSLLSSFFRPEQWSRLCERFSQQPSAFANLPHLLASAAQALELCGLQRFALLCTDRQGQLIALHQQGLPPRTPRLKADPGHWPLLPQLIAQSVLVHVSPQRNAGLCRKLPPAIREQFDGRHMVMRGFDLGGRNGLVLFGDQHGMPFSDRQLELLEKTARVIERGTLAFGRRGAPATAAAVPPAP</sequence>
<dbReference type="Proteomes" id="UP000186079">
    <property type="component" value="Unassembled WGS sequence"/>
</dbReference>
<protein>
    <submittedName>
        <fullName evidence="2">HDOD domain-containing protein</fullName>
    </submittedName>
</protein>
<dbReference type="AlphaFoldDB" id="A0A1N7BEJ2"/>
<dbReference type="Gene3D" id="1.10.3210.10">
    <property type="entry name" value="Hypothetical protein af1432"/>
    <property type="match status" value="1"/>
</dbReference>
<gene>
    <name evidence="2" type="ORF">SAMN05421672_13011</name>
</gene>